<comment type="caution">
    <text evidence="2">The sequence shown here is derived from an EMBL/GenBank/DDBJ whole genome shotgun (WGS) entry which is preliminary data.</text>
</comment>
<evidence type="ECO:0000313" key="3">
    <source>
        <dbReference type="Proteomes" id="UP001556367"/>
    </source>
</evidence>
<evidence type="ECO:0000259" key="1">
    <source>
        <dbReference type="PROSITE" id="PS50181"/>
    </source>
</evidence>
<keyword evidence="3" id="KW-1185">Reference proteome</keyword>
<feature type="domain" description="F-box" evidence="1">
    <location>
        <begin position="1"/>
        <end position="43"/>
    </location>
</feature>
<gene>
    <name evidence="2" type="ORF">HGRIS_010973</name>
</gene>
<dbReference type="SUPFAM" id="SSF81383">
    <property type="entry name" value="F-box domain"/>
    <property type="match status" value="1"/>
</dbReference>
<dbReference type="InterPro" id="IPR001810">
    <property type="entry name" value="F-box_dom"/>
</dbReference>
<sequence length="305" mass="34267">MESLPPELLQLVFGHCSSNDLAQILRLNRTFHAVAIQVLYQSIPRLDVVRSTECLTSLCFSPTNAALVKSLAIHWETIFLKDPISHRGTLQTITHFGTFNALLRRRILNDRFALLHNALKRLRNLTHLTLIVSPRDSRSDAYVPAILNKVVFQLTSFKTSFIFGRDLAAFLERQPKIEALVLAAHSRFELESPCKPSICPQLRSLSWAWGDQHDQITALLRGRPVKNASVVLSSQNVEDTVKMLGVVDCPLESVELTVRDLAPTRNIIPLVLTNLPKLQQLRLSIPSLPSEVSATLRRFCPDADE</sequence>
<proteinExistence type="predicted"/>
<protein>
    <recommendedName>
        <fullName evidence="1">F-box domain-containing protein</fullName>
    </recommendedName>
</protein>
<dbReference type="Proteomes" id="UP001556367">
    <property type="component" value="Unassembled WGS sequence"/>
</dbReference>
<accession>A0ABR3IYE5</accession>
<name>A0ABR3IYE5_9AGAR</name>
<dbReference type="InterPro" id="IPR036047">
    <property type="entry name" value="F-box-like_dom_sf"/>
</dbReference>
<dbReference type="EMBL" id="JASNQZ010000014">
    <property type="protein sequence ID" value="KAL0948391.1"/>
    <property type="molecule type" value="Genomic_DNA"/>
</dbReference>
<reference evidence="3" key="1">
    <citation type="submission" date="2024-06" db="EMBL/GenBank/DDBJ databases">
        <title>Multi-omics analyses provide insights into the biosynthesis of the anticancer antibiotic pleurotin in Hohenbuehelia grisea.</title>
        <authorList>
            <person name="Weaver J.A."/>
            <person name="Alberti F."/>
        </authorList>
    </citation>
    <scope>NUCLEOTIDE SEQUENCE [LARGE SCALE GENOMIC DNA]</scope>
    <source>
        <strain evidence="3">T-177</strain>
    </source>
</reference>
<organism evidence="2 3">
    <name type="scientific">Hohenbuehelia grisea</name>
    <dbReference type="NCBI Taxonomy" id="104357"/>
    <lineage>
        <taxon>Eukaryota</taxon>
        <taxon>Fungi</taxon>
        <taxon>Dikarya</taxon>
        <taxon>Basidiomycota</taxon>
        <taxon>Agaricomycotina</taxon>
        <taxon>Agaricomycetes</taxon>
        <taxon>Agaricomycetidae</taxon>
        <taxon>Agaricales</taxon>
        <taxon>Pleurotineae</taxon>
        <taxon>Pleurotaceae</taxon>
        <taxon>Hohenbuehelia</taxon>
    </lineage>
</organism>
<evidence type="ECO:0000313" key="2">
    <source>
        <dbReference type="EMBL" id="KAL0948391.1"/>
    </source>
</evidence>
<dbReference type="PROSITE" id="PS50181">
    <property type="entry name" value="FBOX"/>
    <property type="match status" value="1"/>
</dbReference>